<dbReference type="AlphaFoldDB" id="A0A1P8WKN0"/>
<evidence type="ECO:0000313" key="2">
    <source>
        <dbReference type="EMBL" id="APZ94597.1"/>
    </source>
</evidence>
<keyword evidence="3" id="KW-1185">Reference proteome</keyword>
<dbReference type="OrthoDB" id="9835218at2"/>
<name>A0A1P8WKN0_9PLAN</name>
<sequence>MGTIFTDTDTNMLHAGESRSLHVLDLARKLDRFGRRAEDFLCEQFAKLERETEEFEREKAAWRRQLKRESSQLERLRNELDQRQAEAAKAGEVPSQDAQAEQSQREAAEAALATGPAPFRLLLRPHDATSTQVGLFMFELSKLNREMGGRGLRFEIAEVRLPAKRRFRRAETATATAKVLELTGHSALPLAPRGTHVALDVDITDRIHDWIAFKTRLMQSGLIDPDVVAAFYSGSRVGDIDLCATIREASRRADDVGAQASGYSSISRFANTALDSIQQQLDRLKSCYESLNKSCGMQVHIDLNSPD</sequence>
<proteinExistence type="predicted"/>
<reference evidence="2 3" key="1">
    <citation type="journal article" date="2016" name="Front. Microbiol.">
        <title>Fuerstia marisgermanicae gen. nov., sp. nov., an Unusual Member of the Phylum Planctomycetes from the German Wadden Sea.</title>
        <authorList>
            <person name="Kohn T."/>
            <person name="Heuer A."/>
            <person name="Jogler M."/>
            <person name="Vollmers J."/>
            <person name="Boedeker C."/>
            <person name="Bunk B."/>
            <person name="Rast P."/>
            <person name="Borchert D."/>
            <person name="Glockner I."/>
            <person name="Freese H.M."/>
            <person name="Klenk H.P."/>
            <person name="Overmann J."/>
            <person name="Kaster A.K."/>
            <person name="Rohde M."/>
            <person name="Wiegand S."/>
            <person name="Jogler C."/>
        </authorList>
    </citation>
    <scope>NUCLEOTIDE SEQUENCE [LARGE SCALE GENOMIC DNA]</scope>
    <source>
        <strain evidence="2 3">NH11</strain>
    </source>
</reference>
<evidence type="ECO:0000256" key="1">
    <source>
        <dbReference type="SAM" id="MobiDB-lite"/>
    </source>
</evidence>
<dbReference type="STRING" id="1891926.Fuma_04229"/>
<feature type="region of interest" description="Disordered" evidence="1">
    <location>
        <begin position="82"/>
        <end position="110"/>
    </location>
</feature>
<dbReference type="Proteomes" id="UP000187735">
    <property type="component" value="Chromosome"/>
</dbReference>
<accession>A0A1P8WKN0</accession>
<dbReference type="EMBL" id="CP017641">
    <property type="protein sequence ID" value="APZ94597.1"/>
    <property type="molecule type" value="Genomic_DNA"/>
</dbReference>
<dbReference type="RefSeq" id="WP_077025872.1">
    <property type="nucleotide sequence ID" value="NZ_CP017641.1"/>
</dbReference>
<protein>
    <submittedName>
        <fullName evidence="2">Uncharacterized protein</fullName>
    </submittedName>
</protein>
<gene>
    <name evidence="2" type="ORF">Fuma_04229</name>
</gene>
<evidence type="ECO:0000313" key="3">
    <source>
        <dbReference type="Proteomes" id="UP000187735"/>
    </source>
</evidence>
<organism evidence="2 3">
    <name type="scientific">Fuerstiella marisgermanici</name>
    <dbReference type="NCBI Taxonomy" id="1891926"/>
    <lineage>
        <taxon>Bacteria</taxon>
        <taxon>Pseudomonadati</taxon>
        <taxon>Planctomycetota</taxon>
        <taxon>Planctomycetia</taxon>
        <taxon>Planctomycetales</taxon>
        <taxon>Planctomycetaceae</taxon>
        <taxon>Fuerstiella</taxon>
    </lineage>
</organism>
<dbReference type="KEGG" id="fmr:Fuma_04229"/>